<evidence type="ECO:0000313" key="6">
    <source>
        <dbReference type="Proteomes" id="UP001396334"/>
    </source>
</evidence>
<reference evidence="5 6" key="1">
    <citation type="journal article" date="2024" name="G3 (Bethesda)">
        <title>Genome assembly of Hibiscus sabdariffa L. provides insights into metabolisms of medicinal natural products.</title>
        <authorList>
            <person name="Kim T."/>
        </authorList>
    </citation>
    <scope>NUCLEOTIDE SEQUENCE [LARGE SCALE GENOMIC DNA]</scope>
    <source>
        <strain evidence="5">TK-2024</strain>
        <tissue evidence="5">Old leaves</tissue>
    </source>
</reference>
<evidence type="ECO:0000256" key="2">
    <source>
        <dbReference type="ARBA" id="ARBA00022741"/>
    </source>
</evidence>
<dbReference type="Proteomes" id="UP001396334">
    <property type="component" value="Unassembled WGS sequence"/>
</dbReference>
<evidence type="ECO:0000313" key="5">
    <source>
        <dbReference type="EMBL" id="KAK9046192.1"/>
    </source>
</evidence>
<dbReference type="InterPro" id="IPR052059">
    <property type="entry name" value="CR_Ser/Thr_kinase"/>
</dbReference>
<proteinExistence type="predicted"/>
<dbReference type="EMBL" id="JBBPBN010000001">
    <property type="protein sequence ID" value="KAK9046192.1"/>
    <property type="molecule type" value="Genomic_DNA"/>
</dbReference>
<keyword evidence="3" id="KW-0418">Kinase</keyword>
<keyword evidence="1" id="KW-0808">Transferase</keyword>
<organism evidence="5 6">
    <name type="scientific">Hibiscus sabdariffa</name>
    <name type="common">roselle</name>
    <dbReference type="NCBI Taxonomy" id="183260"/>
    <lineage>
        <taxon>Eukaryota</taxon>
        <taxon>Viridiplantae</taxon>
        <taxon>Streptophyta</taxon>
        <taxon>Embryophyta</taxon>
        <taxon>Tracheophyta</taxon>
        <taxon>Spermatophyta</taxon>
        <taxon>Magnoliopsida</taxon>
        <taxon>eudicotyledons</taxon>
        <taxon>Gunneridae</taxon>
        <taxon>Pentapetalae</taxon>
        <taxon>rosids</taxon>
        <taxon>malvids</taxon>
        <taxon>Malvales</taxon>
        <taxon>Malvaceae</taxon>
        <taxon>Malvoideae</taxon>
        <taxon>Hibiscus</taxon>
    </lineage>
</organism>
<keyword evidence="2" id="KW-0547">Nucleotide-binding</keyword>
<name>A0ABR2U9Q9_9ROSI</name>
<keyword evidence="6" id="KW-1185">Reference proteome</keyword>
<sequence length="235" mass="25912">MALWKSISDGPERGRLISPGEAFTVLLSLQYLFSILTTKKRDSDTYIDDGWYCGWNRACSFAADCGHPLVEGLFKTGENIGTSGMCNTKTRPKEEPFILLEWAHVLKDQGNLLALVDIRIGSDYNIDELMTMINVALLCTNPTASARPPMSSVVSMLEGKASVKEFFIDSSVSSIHRMNAEVMKKIYGKLEEDDPDISQTKSMLANGAWTGSTSAADLYPVSLTSAYWQSRDSTN</sequence>
<accession>A0ABR2U9Q9</accession>
<comment type="caution">
    <text evidence="5">The sequence shown here is derived from an EMBL/GenBank/DDBJ whole genome shotgun (WGS) entry which is preliminary data.</text>
</comment>
<gene>
    <name evidence="5" type="ORF">V6N11_052089</name>
</gene>
<protein>
    <submittedName>
        <fullName evidence="5">Uncharacterized protein</fullName>
    </submittedName>
</protein>
<keyword evidence="4" id="KW-0067">ATP-binding</keyword>
<evidence type="ECO:0000256" key="1">
    <source>
        <dbReference type="ARBA" id="ARBA00022679"/>
    </source>
</evidence>
<dbReference type="PANTHER" id="PTHR47973">
    <property type="entry name" value="CYSTEINE-RICH RECEPTOR-LIKE PROTEIN KINASE 3"/>
    <property type="match status" value="1"/>
</dbReference>
<evidence type="ECO:0000256" key="3">
    <source>
        <dbReference type="ARBA" id="ARBA00022777"/>
    </source>
</evidence>
<evidence type="ECO:0000256" key="4">
    <source>
        <dbReference type="ARBA" id="ARBA00022840"/>
    </source>
</evidence>
<dbReference type="Gene3D" id="1.10.510.10">
    <property type="entry name" value="Transferase(Phosphotransferase) domain 1"/>
    <property type="match status" value="1"/>
</dbReference>